<dbReference type="EnsemblPlants" id="KRH25804">
    <property type="protein sequence ID" value="KRH25804"/>
    <property type="gene ID" value="GLYMA_12G130100"/>
</dbReference>
<reference evidence="2" key="3">
    <citation type="submission" date="2018-07" db="EMBL/GenBank/DDBJ databases">
        <title>WGS assembly of Glycine max.</title>
        <authorList>
            <person name="Schmutz J."/>
            <person name="Cannon S."/>
            <person name="Schlueter J."/>
            <person name="Ma J."/>
            <person name="Mitros T."/>
            <person name="Nelson W."/>
            <person name="Hyten D."/>
            <person name="Song Q."/>
            <person name="Thelen J."/>
            <person name="Cheng J."/>
            <person name="Xu D."/>
            <person name="Hellsten U."/>
            <person name="May G."/>
            <person name="Yu Y."/>
            <person name="Sakurai T."/>
            <person name="Umezawa T."/>
            <person name="Bhattacharyya M."/>
            <person name="Sandhu D."/>
            <person name="Valliyodan B."/>
            <person name="Lindquist E."/>
            <person name="Peto M."/>
            <person name="Grant D."/>
            <person name="Shu S."/>
            <person name="Goodstein D."/>
            <person name="Barry K."/>
            <person name="Futrell-Griggs M."/>
            <person name="Abernathy B."/>
            <person name="Du J."/>
            <person name="Tian Z."/>
            <person name="Zhu L."/>
            <person name="Gill N."/>
            <person name="Joshi T."/>
            <person name="Libault M."/>
            <person name="Sethuraman A."/>
            <person name="Zhang X."/>
            <person name="Shinozaki K."/>
            <person name="Nguyen H."/>
            <person name="Wing R."/>
            <person name="Cregan P."/>
            <person name="Specht J."/>
            <person name="Grimwood J."/>
            <person name="Rokhsar D."/>
            <person name="Stacey G."/>
            <person name="Shoemaker R."/>
            <person name="Jackson S."/>
        </authorList>
    </citation>
    <scope>NUCLEOTIDE SEQUENCE</scope>
    <source>
        <tissue evidence="2">Callus</tissue>
    </source>
</reference>
<dbReference type="EMBL" id="CM000845">
    <property type="protein sequence ID" value="KRH25804.1"/>
    <property type="molecule type" value="Genomic_DNA"/>
</dbReference>
<dbReference type="Proteomes" id="UP000008827">
    <property type="component" value="Chromosome 12"/>
</dbReference>
<evidence type="ECO:0000259" key="1">
    <source>
        <dbReference type="Pfam" id="PF13966"/>
    </source>
</evidence>
<proteinExistence type="predicted"/>
<evidence type="ECO:0000313" key="3">
    <source>
        <dbReference type="EnsemblPlants" id="KRH25804"/>
    </source>
</evidence>
<organism evidence="2">
    <name type="scientific">Glycine max</name>
    <name type="common">Soybean</name>
    <name type="synonym">Glycine hispida</name>
    <dbReference type="NCBI Taxonomy" id="3847"/>
    <lineage>
        <taxon>Eukaryota</taxon>
        <taxon>Viridiplantae</taxon>
        <taxon>Streptophyta</taxon>
        <taxon>Embryophyta</taxon>
        <taxon>Tracheophyta</taxon>
        <taxon>Spermatophyta</taxon>
        <taxon>Magnoliopsida</taxon>
        <taxon>eudicotyledons</taxon>
        <taxon>Gunneridae</taxon>
        <taxon>Pentapetalae</taxon>
        <taxon>rosids</taxon>
        <taxon>fabids</taxon>
        <taxon>Fabales</taxon>
        <taxon>Fabaceae</taxon>
        <taxon>Papilionoideae</taxon>
        <taxon>50 kb inversion clade</taxon>
        <taxon>NPAAA clade</taxon>
        <taxon>indigoferoid/millettioid clade</taxon>
        <taxon>Phaseoleae</taxon>
        <taxon>Glycine</taxon>
        <taxon>Glycine subgen. Soja</taxon>
    </lineage>
</organism>
<accession>A0A0R0H4P3</accession>
<reference evidence="3" key="2">
    <citation type="submission" date="2018-02" db="UniProtKB">
        <authorList>
            <consortium name="EnsemblPlants"/>
        </authorList>
    </citation>
    <scope>IDENTIFICATION</scope>
    <source>
        <strain evidence="3">Williams 82</strain>
    </source>
</reference>
<dbReference type="Gramene" id="KRH25804">
    <property type="protein sequence ID" value="KRH25804"/>
    <property type="gene ID" value="GLYMA_12G130100"/>
</dbReference>
<feature type="domain" description="Reverse transcriptase zinc-binding" evidence="1">
    <location>
        <begin position="12"/>
        <end position="80"/>
    </location>
</feature>
<protein>
    <recommendedName>
        <fullName evidence="1">Reverse transcriptase zinc-binding domain-containing protein</fullName>
    </recommendedName>
</protein>
<dbReference type="InterPro" id="IPR026960">
    <property type="entry name" value="RVT-Znf"/>
</dbReference>
<dbReference type="Pfam" id="PF13966">
    <property type="entry name" value="zf-RVT"/>
    <property type="match status" value="1"/>
</dbReference>
<evidence type="ECO:0000313" key="4">
    <source>
        <dbReference type="Proteomes" id="UP000008827"/>
    </source>
</evidence>
<dbReference type="InParanoid" id="A0A0R0H4P3"/>
<keyword evidence="4" id="KW-1185">Reference proteome</keyword>
<dbReference type="AlphaFoldDB" id="A0A0R0H4P3"/>
<evidence type="ECO:0000313" key="2">
    <source>
        <dbReference type="EMBL" id="KRH25804.1"/>
    </source>
</evidence>
<name>A0A0R0H4P3_SOYBN</name>
<sequence length="89" mass="10341">MTIGFGSITLLSKQFWSYDVPSRVLVFSWRLLLNRPPIWENLLKRDVDLTATDHLCAFCNGFEENHQSHLFLSCQFTSQIRYAMLSLDG</sequence>
<reference evidence="2 3" key="1">
    <citation type="journal article" date="2010" name="Nature">
        <title>Genome sequence of the palaeopolyploid soybean.</title>
        <authorList>
            <person name="Schmutz J."/>
            <person name="Cannon S.B."/>
            <person name="Schlueter J."/>
            <person name="Ma J."/>
            <person name="Mitros T."/>
            <person name="Nelson W."/>
            <person name="Hyten D.L."/>
            <person name="Song Q."/>
            <person name="Thelen J.J."/>
            <person name="Cheng J."/>
            <person name="Xu D."/>
            <person name="Hellsten U."/>
            <person name="May G.D."/>
            <person name="Yu Y."/>
            <person name="Sakurai T."/>
            <person name="Umezawa T."/>
            <person name="Bhattacharyya M.K."/>
            <person name="Sandhu D."/>
            <person name="Valliyodan B."/>
            <person name="Lindquist E."/>
            <person name="Peto M."/>
            <person name="Grant D."/>
            <person name="Shu S."/>
            <person name="Goodstein D."/>
            <person name="Barry K."/>
            <person name="Futrell-Griggs M."/>
            <person name="Abernathy B."/>
            <person name="Du J."/>
            <person name="Tian Z."/>
            <person name="Zhu L."/>
            <person name="Gill N."/>
            <person name="Joshi T."/>
            <person name="Libault M."/>
            <person name="Sethuraman A."/>
            <person name="Zhang X.-C."/>
            <person name="Shinozaki K."/>
            <person name="Nguyen H.T."/>
            <person name="Wing R.A."/>
            <person name="Cregan P."/>
            <person name="Specht J."/>
            <person name="Grimwood J."/>
            <person name="Rokhsar D."/>
            <person name="Stacey G."/>
            <person name="Shoemaker R.C."/>
            <person name="Jackson S.A."/>
        </authorList>
    </citation>
    <scope>NUCLEOTIDE SEQUENCE</scope>
    <source>
        <strain evidence="3">cv. Williams 82</strain>
        <tissue evidence="2">Callus</tissue>
    </source>
</reference>
<gene>
    <name evidence="2" type="ORF">GLYMA_12G130100</name>
</gene>